<dbReference type="SUPFAM" id="SSF53850">
    <property type="entry name" value="Periplasmic binding protein-like II"/>
    <property type="match status" value="1"/>
</dbReference>
<dbReference type="Pfam" id="PF00126">
    <property type="entry name" value="HTH_1"/>
    <property type="match status" value="1"/>
</dbReference>
<dbReference type="GO" id="GO:0003700">
    <property type="term" value="F:DNA-binding transcription factor activity"/>
    <property type="evidence" value="ECO:0007669"/>
    <property type="project" value="InterPro"/>
</dbReference>
<feature type="domain" description="HTH lysR-type" evidence="5">
    <location>
        <begin position="6"/>
        <end position="63"/>
    </location>
</feature>
<dbReference type="STRING" id="57704.SAMN04489793_1022"/>
<dbReference type="Proteomes" id="UP000182241">
    <property type="component" value="Unassembled WGS sequence"/>
</dbReference>
<evidence type="ECO:0000313" key="6">
    <source>
        <dbReference type="EMBL" id="SEB88637.1"/>
    </source>
</evidence>
<evidence type="ECO:0000259" key="5">
    <source>
        <dbReference type="PROSITE" id="PS50931"/>
    </source>
</evidence>
<name>A0A1H4N0M9_TSUTY</name>
<dbReference type="SUPFAM" id="SSF46785">
    <property type="entry name" value="Winged helix' DNA-binding domain"/>
    <property type="match status" value="1"/>
</dbReference>
<dbReference type="EMBL" id="FNSA01000003">
    <property type="protein sequence ID" value="SEB88637.1"/>
    <property type="molecule type" value="Genomic_DNA"/>
</dbReference>
<evidence type="ECO:0000313" key="7">
    <source>
        <dbReference type="Proteomes" id="UP000182241"/>
    </source>
</evidence>
<dbReference type="PANTHER" id="PTHR30537">
    <property type="entry name" value="HTH-TYPE TRANSCRIPTIONAL REGULATOR"/>
    <property type="match status" value="1"/>
</dbReference>
<dbReference type="InterPro" id="IPR005119">
    <property type="entry name" value="LysR_subst-bd"/>
</dbReference>
<dbReference type="InterPro" id="IPR036388">
    <property type="entry name" value="WH-like_DNA-bd_sf"/>
</dbReference>
<dbReference type="GeneID" id="300995401"/>
<dbReference type="InterPro" id="IPR036390">
    <property type="entry name" value="WH_DNA-bd_sf"/>
</dbReference>
<dbReference type="RefSeq" id="WP_068523999.1">
    <property type="nucleotide sequence ID" value="NZ_CP160859.1"/>
</dbReference>
<reference evidence="7" key="1">
    <citation type="submission" date="2016-10" db="EMBL/GenBank/DDBJ databases">
        <authorList>
            <person name="Varghese N."/>
            <person name="Submissions S."/>
        </authorList>
    </citation>
    <scope>NUCLEOTIDE SEQUENCE [LARGE SCALE GENOMIC DNA]</scope>
    <source>
        <strain evidence="7">DSM 44234</strain>
    </source>
</reference>
<proteinExistence type="inferred from homology"/>
<dbReference type="Pfam" id="PF03466">
    <property type="entry name" value="LysR_substrate"/>
    <property type="match status" value="1"/>
</dbReference>
<dbReference type="InterPro" id="IPR058163">
    <property type="entry name" value="LysR-type_TF_proteobact-type"/>
</dbReference>
<evidence type="ECO:0000256" key="4">
    <source>
        <dbReference type="ARBA" id="ARBA00023163"/>
    </source>
</evidence>
<dbReference type="PANTHER" id="PTHR30537:SF3">
    <property type="entry name" value="TRANSCRIPTIONAL REGULATORY PROTEIN"/>
    <property type="match status" value="1"/>
</dbReference>
<dbReference type="PROSITE" id="PS50931">
    <property type="entry name" value="HTH_LYSR"/>
    <property type="match status" value="1"/>
</dbReference>
<protein>
    <submittedName>
        <fullName evidence="6">DNA-binding transcriptional regulator, LysR family</fullName>
    </submittedName>
</protein>
<dbReference type="OrthoDB" id="570111at2"/>
<sequence>MHTPEPSADGLLTLLAVARTGRYTAAADLLGINHTTASRRVAALEQALGGPLLARGAAGWELTELGRSGVAAAERIEAVLHGLDADTADDLHGKVRIAATDGFSARVVAPAIAELGRAHPRLSVDLLTVTRRAPSTRSGVDIEVVVGRPETYRVEPELLAPYRLGLYGSREYLAADGTPERSRDLAGRPLVYFIDSMLTVDDLDLARVLVPDMTDRLSSTNVLVHVEATCAGAGLGLLPCFLADARPDLVRVLPDEVSVQLEYWMVVRPEATQRREVAAVVTALRAQVASMRGVLLGDPGPRRTALRGFTDPR</sequence>
<evidence type="ECO:0000256" key="1">
    <source>
        <dbReference type="ARBA" id="ARBA00009437"/>
    </source>
</evidence>
<dbReference type="Gene3D" id="1.10.10.10">
    <property type="entry name" value="Winged helix-like DNA-binding domain superfamily/Winged helix DNA-binding domain"/>
    <property type="match status" value="1"/>
</dbReference>
<dbReference type="Gene3D" id="3.40.190.290">
    <property type="match status" value="1"/>
</dbReference>
<gene>
    <name evidence="6" type="ORF">SAMN04489793_1022</name>
</gene>
<keyword evidence="4" id="KW-0804">Transcription</keyword>
<dbReference type="AlphaFoldDB" id="A0A1H4N0M9"/>
<keyword evidence="3 6" id="KW-0238">DNA-binding</keyword>
<accession>A0A1H4N0M9</accession>
<dbReference type="GO" id="GO:0043565">
    <property type="term" value="F:sequence-specific DNA binding"/>
    <property type="evidence" value="ECO:0007669"/>
    <property type="project" value="TreeGrafter"/>
</dbReference>
<comment type="similarity">
    <text evidence="1">Belongs to the LysR transcriptional regulatory family.</text>
</comment>
<dbReference type="GO" id="GO:0006351">
    <property type="term" value="P:DNA-templated transcription"/>
    <property type="evidence" value="ECO:0007669"/>
    <property type="project" value="TreeGrafter"/>
</dbReference>
<organism evidence="6 7">
    <name type="scientific">Tsukamurella tyrosinosolvens</name>
    <dbReference type="NCBI Taxonomy" id="57704"/>
    <lineage>
        <taxon>Bacteria</taxon>
        <taxon>Bacillati</taxon>
        <taxon>Actinomycetota</taxon>
        <taxon>Actinomycetes</taxon>
        <taxon>Mycobacteriales</taxon>
        <taxon>Tsukamurellaceae</taxon>
        <taxon>Tsukamurella</taxon>
    </lineage>
</organism>
<keyword evidence="7" id="KW-1185">Reference proteome</keyword>
<keyword evidence="2" id="KW-0805">Transcription regulation</keyword>
<evidence type="ECO:0000256" key="3">
    <source>
        <dbReference type="ARBA" id="ARBA00023125"/>
    </source>
</evidence>
<dbReference type="InterPro" id="IPR000847">
    <property type="entry name" value="LysR_HTH_N"/>
</dbReference>
<evidence type="ECO:0000256" key="2">
    <source>
        <dbReference type="ARBA" id="ARBA00023015"/>
    </source>
</evidence>